<comment type="similarity">
    <text evidence="2">Belongs to the major facilitator superfamily. MFSD6 family.</text>
</comment>
<dbReference type="AlphaFoldDB" id="A0A170ZKX8"/>
<feature type="transmembrane region" description="Helical" evidence="6">
    <location>
        <begin position="91"/>
        <end position="111"/>
    </location>
</feature>
<feature type="transmembrane region" description="Helical" evidence="6">
    <location>
        <begin position="43"/>
        <end position="63"/>
    </location>
</feature>
<protein>
    <submittedName>
        <fullName evidence="8">Major facilitator superfamily domain-containing protein 6</fullName>
    </submittedName>
</protein>
<evidence type="ECO:0000259" key="7">
    <source>
        <dbReference type="Pfam" id="PF12832"/>
    </source>
</evidence>
<evidence type="ECO:0000256" key="6">
    <source>
        <dbReference type="SAM" id="Phobius"/>
    </source>
</evidence>
<name>A0A170ZKX8_TRIIF</name>
<organism evidence="8">
    <name type="scientific">Triatoma infestans</name>
    <name type="common">Assassin bug</name>
    <dbReference type="NCBI Taxonomy" id="30076"/>
    <lineage>
        <taxon>Eukaryota</taxon>
        <taxon>Metazoa</taxon>
        <taxon>Ecdysozoa</taxon>
        <taxon>Arthropoda</taxon>
        <taxon>Hexapoda</taxon>
        <taxon>Insecta</taxon>
        <taxon>Pterygota</taxon>
        <taxon>Neoptera</taxon>
        <taxon>Paraneoptera</taxon>
        <taxon>Hemiptera</taxon>
        <taxon>Heteroptera</taxon>
        <taxon>Panheteroptera</taxon>
        <taxon>Cimicomorpha</taxon>
        <taxon>Reduviidae</taxon>
        <taxon>Triatominae</taxon>
        <taxon>Triatoma</taxon>
    </lineage>
</organism>
<keyword evidence="4 6" id="KW-1133">Transmembrane helix</keyword>
<keyword evidence="3 6" id="KW-0812">Transmembrane</keyword>
<feature type="domain" description="Major facilitator superfamily associated" evidence="7">
    <location>
        <begin position="45"/>
        <end position="115"/>
    </location>
</feature>
<comment type="subcellular location">
    <subcellularLocation>
        <location evidence="1">Membrane</location>
        <topology evidence="1">Multi-pass membrane protein</topology>
    </subcellularLocation>
</comment>
<evidence type="ECO:0000256" key="3">
    <source>
        <dbReference type="ARBA" id="ARBA00022692"/>
    </source>
</evidence>
<evidence type="ECO:0000256" key="1">
    <source>
        <dbReference type="ARBA" id="ARBA00004141"/>
    </source>
</evidence>
<reference evidence="8" key="2">
    <citation type="journal article" date="2017" name="J. Med. Entomol.">
        <title>Transcriptome Analysis of the Triatoma infestans (Hemiptera: Reduviidae) Integument.</title>
        <authorList>
            <person name="Calderon-Fernandez G.M."/>
            <person name="Moriconi D.E."/>
            <person name="Dulbecco A.B."/>
            <person name="Juarez M.P."/>
        </authorList>
    </citation>
    <scope>NUCLEOTIDE SEQUENCE</scope>
    <source>
        <strain evidence="8">Int1</strain>
        <tissue evidence="8">Integument</tissue>
    </source>
</reference>
<dbReference type="GO" id="GO:0016020">
    <property type="term" value="C:membrane"/>
    <property type="evidence" value="ECO:0007669"/>
    <property type="project" value="UniProtKB-SubCell"/>
</dbReference>
<dbReference type="InterPro" id="IPR051717">
    <property type="entry name" value="MFS_MFSD6"/>
</dbReference>
<dbReference type="InterPro" id="IPR024989">
    <property type="entry name" value="MFS_assoc_dom"/>
</dbReference>
<dbReference type="Gene3D" id="1.20.1250.20">
    <property type="entry name" value="MFS general substrate transporter like domains"/>
    <property type="match status" value="1"/>
</dbReference>
<dbReference type="InterPro" id="IPR036259">
    <property type="entry name" value="MFS_trans_sf"/>
</dbReference>
<sequence>MENASEYIAVDLTSYCTTSSEYIDCLSSNDTSTLVCDEPVSGFYLGFSFWAFTILMSLGTIGYNVSNCISDAICFDVLGDGSEMKYGKQRVWGTVGFGISALLGGFAMDFLNNDRCTNTWC</sequence>
<evidence type="ECO:0000256" key="2">
    <source>
        <dbReference type="ARBA" id="ARBA00005241"/>
    </source>
</evidence>
<dbReference type="PANTHER" id="PTHR16172:SF37">
    <property type="entry name" value="RE36877P"/>
    <property type="match status" value="1"/>
</dbReference>
<dbReference type="EMBL" id="GEMB01002074">
    <property type="protein sequence ID" value="JAS01105.1"/>
    <property type="molecule type" value="Transcribed_RNA"/>
</dbReference>
<evidence type="ECO:0000256" key="5">
    <source>
        <dbReference type="ARBA" id="ARBA00023136"/>
    </source>
</evidence>
<reference evidence="8" key="1">
    <citation type="submission" date="2016-04" db="EMBL/GenBank/DDBJ databases">
        <authorList>
            <person name="Calderon-Fernandez G.M.Sr."/>
        </authorList>
    </citation>
    <scope>NUCLEOTIDE SEQUENCE</scope>
    <source>
        <strain evidence="8">Int1</strain>
        <tissue evidence="8">Integument</tissue>
    </source>
</reference>
<evidence type="ECO:0000256" key="4">
    <source>
        <dbReference type="ARBA" id="ARBA00022989"/>
    </source>
</evidence>
<accession>A0A170ZKX8</accession>
<keyword evidence="5 6" id="KW-0472">Membrane</keyword>
<dbReference type="PANTHER" id="PTHR16172">
    <property type="entry name" value="MAJOR FACILITATOR SUPERFAMILY DOMAIN-CONTAINING PROTEIN 6-LIKE"/>
    <property type="match status" value="1"/>
</dbReference>
<evidence type="ECO:0000313" key="8">
    <source>
        <dbReference type="EMBL" id="JAS01105.1"/>
    </source>
</evidence>
<proteinExistence type="inferred from homology"/>
<dbReference type="Pfam" id="PF12832">
    <property type="entry name" value="MFS_1_like"/>
    <property type="match status" value="1"/>
</dbReference>